<gene>
    <name evidence="4" type="ORF">METZ01_LOCUS5090</name>
</gene>
<protein>
    <recommendedName>
        <fullName evidence="3">UvrD-like helicase C-terminal domain-containing protein</fullName>
    </recommendedName>
</protein>
<dbReference type="SUPFAM" id="SSF52540">
    <property type="entry name" value="P-loop containing nucleoside triphosphate hydrolases"/>
    <property type="match status" value="1"/>
</dbReference>
<dbReference type="InterPro" id="IPR027785">
    <property type="entry name" value="UvrD-like_helicase_C"/>
</dbReference>
<proteinExistence type="inferred from homology"/>
<dbReference type="GO" id="GO:0017116">
    <property type="term" value="F:single-stranded DNA helicase activity"/>
    <property type="evidence" value="ECO:0007669"/>
    <property type="project" value="TreeGrafter"/>
</dbReference>
<evidence type="ECO:0000256" key="1">
    <source>
        <dbReference type="ARBA" id="ARBA00022741"/>
    </source>
</evidence>
<name>A0A381NCC1_9ZZZZ</name>
<keyword evidence="1" id="KW-0547">Nucleotide-binding</keyword>
<dbReference type="PANTHER" id="PTHR43788:SF6">
    <property type="entry name" value="DNA HELICASE B"/>
    <property type="match status" value="1"/>
</dbReference>
<keyword evidence="2" id="KW-0067">ATP-binding</keyword>
<feature type="domain" description="UvrD-like helicase C-terminal" evidence="3">
    <location>
        <begin position="641"/>
        <end position="700"/>
    </location>
</feature>
<accession>A0A381NCC1</accession>
<dbReference type="GO" id="GO:0005524">
    <property type="term" value="F:ATP binding"/>
    <property type="evidence" value="ECO:0007669"/>
    <property type="project" value="UniProtKB-KW"/>
</dbReference>
<dbReference type="GO" id="GO:0009338">
    <property type="term" value="C:exodeoxyribonuclease V complex"/>
    <property type="evidence" value="ECO:0007669"/>
    <property type="project" value="InterPro"/>
</dbReference>
<reference evidence="4" key="1">
    <citation type="submission" date="2018-05" db="EMBL/GenBank/DDBJ databases">
        <authorList>
            <person name="Lanie J.A."/>
            <person name="Ng W.-L."/>
            <person name="Kazmierczak K.M."/>
            <person name="Andrzejewski T.M."/>
            <person name="Davidsen T.M."/>
            <person name="Wayne K.J."/>
            <person name="Tettelin H."/>
            <person name="Glass J.I."/>
            <person name="Rusch D."/>
            <person name="Podicherti R."/>
            <person name="Tsui H.-C.T."/>
            <person name="Winkler M.E."/>
        </authorList>
    </citation>
    <scope>NUCLEOTIDE SEQUENCE</scope>
</reference>
<evidence type="ECO:0000256" key="2">
    <source>
        <dbReference type="ARBA" id="ARBA00022840"/>
    </source>
</evidence>
<dbReference type="GO" id="GO:0008854">
    <property type="term" value="F:exodeoxyribonuclease V activity"/>
    <property type="evidence" value="ECO:0007669"/>
    <property type="project" value="InterPro"/>
</dbReference>
<dbReference type="HAMAP" id="MF_01487">
    <property type="entry name" value="RecD"/>
    <property type="match status" value="1"/>
</dbReference>
<dbReference type="InterPro" id="IPR006344">
    <property type="entry name" value="RecD"/>
</dbReference>
<dbReference type="NCBIfam" id="TIGR01447">
    <property type="entry name" value="recD"/>
    <property type="match status" value="1"/>
</dbReference>
<dbReference type="EMBL" id="UINC01000263">
    <property type="protein sequence ID" value="SUZ52236.1"/>
    <property type="molecule type" value="Genomic_DNA"/>
</dbReference>
<dbReference type="GO" id="GO:0006302">
    <property type="term" value="P:double-strand break repair"/>
    <property type="evidence" value="ECO:0007669"/>
    <property type="project" value="InterPro"/>
</dbReference>
<dbReference type="CDD" id="cd17933">
    <property type="entry name" value="DEXSc_RecD-like"/>
    <property type="match status" value="1"/>
</dbReference>
<sequence length="728" mass="81346">MSSSIDIPEPPFPALIPAGWTSSGTARSRFAECSADESLIKQIAAPALTDSLLKLRKQFAEIQLGSEYFFQALDFLNWTELDSRRESPEGNQRFHVLLSGLLLMRKANISGSTCLPWEILQTQITGSLLNSGFSANELSPERWQKWLLTSYGTETDSDPVSEENSIFSENNSLLYFSKYWQAESRLLSLLQKRIKMNPHVPESSLVEKVLETVLVEQPVRFGEETLRLADEQKAAVLRSISSPLLIVTGGPGTGKTSVTVTLLRVLKRLGLAERPALAAPTGRAAKRMSEAVVNSLNSLENLKELPLEQKLLEDAAEAKTLHRLLAYRPGTHSFKHHEFDPLEHDLLIIDEGSMIDQEMMSSLLRAANSELPHQQSVPRIILLGDAQQLPSVGNGAVLLELTKNSRTPETADIEENQLHVVRLLRSYRQEIGDAAGRNILGVAETVKAMEDDPRPELLFAAREPNHEIIRRLKSLEEVGQEKVLLLNQANTPDQLLSFASWWVENYLSDEKFLFETQQNFHYDAPESCAAQLDYLFDYLKHFRILTATQVLPSGAAAVNQNISECWLTKNSVKDSFSEHYPGKPVMVTENNYRLQLFNGDQGIFLKFINPESREVELKAVFAVDGVFKTFYQYELHHLQTAYAITVHKSQGSEYDHLALILPALSRDHVAGEAASRSIGELMSREMLYTALTRAKKSVLILGEQSVLEGAVLHKVSRYSGIGAALVSK</sequence>
<dbReference type="Pfam" id="PF13538">
    <property type="entry name" value="UvrD_C_2"/>
    <property type="match status" value="1"/>
</dbReference>
<dbReference type="InterPro" id="IPR050534">
    <property type="entry name" value="Coronavir_polyprotein_1ab"/>
</dbReference>
<dbReference type="PANTHER" id="PTHR43788">
    <property type="entry name" value="DNA2/NAM7 HELICASE FAMILY MEMBER"/>
    <property type="match status" value="1"/>
</dbReference>
<dbReference type="Pfam" id="PF13245">
    <property type="entry name" value="AAA_19"/>
    <property type="match status" value="1"/>
</dbReference>
<evidence type="ECO:0000259" key="3">
    <source>
        <dbReference type="Pfam" id="PF13538"/>
    </source>
</evidence>
<organism evidence="4">
    <name type="scientific">marine metagenome</name>
    <dbReference type="NCBI Taxonomy" id="408172"/>
    <lineage>
        <taxon>unclassified sequences</taxon>
        <taxon>metagenomes</taxon>
        <taxon>ecological metagenomes</taxon>
    </lineage>
</organism>
<dbReference type="Gene3D" id="3.40.50.300">
    <property type="entry name" value="P-loop containing nucleotide triphosphate hydrolases"/>
    <property type="match status" value="2"/>
</dbReference>
<dbReference type="GO" id="GO:0006310">
    <property type="term" value="P:DNA recombination"/>
    <property type="evidence" value="ECO:0007669"/>
    <property type="project" value="InterPro"/>
</dbReference>
<dbReference type="AlphaFoldDB" id="A0A381NCC1"/>
<dbReference type="InterPro" id="IPR027417">
    <property type="entry name" value="P-loop_NTPase"/>
</dbReference>
<evidence type="ECO:0000313" key="4">
    <source>
        <dbReference type="EMBL" id="SUZ52236.1"/>
    </source>
</evidence>
<dbReference type="CDD" id="cd18809">
    <property type="entry name" value="SF1_C_RecD"/>
    <property type="match status" value="1"/>
</dbReference>